<reference evidence="4 5" key="2">
    <citation type="submission" date="2016-05" db="EMBL/GenBank/DDBJ databases">
        <authorList>
            <person name="Naeem Raeece"/>
        </authorList>
    </citation>
    <scope>NUCLEOTIDE SEQUENCE [LARGE SCALE GENOMIC DNA]</scope>
</reference>
<reference evidence="2" key="1">
    <citation type="submission" date="2016-05" db="EMBL/GenBank/DDBJ databases">
        <authorList>
            <person name="Lavstsen T."/>
            <person name="Jespersen J.S."/>
        </authorList>
    </citation>
    <scope>NUCLEOTIDE SEQUENCE [LARGE SCALE GENOMIC DNA]</scope>
</reference>
<accession>A0A1A8YS89</accession>
<keyword evidence="5" id="KW-1185">Reference proteome</keyword>
<keyword evidence="1" id="KW-1133">Transmembrane helix</keyword>
<sequence>MDNIGKKPIASNPPVAKGWFLFSRMSVQPLKSSEKRTAVFDVKCVKKGKYVDISDGINGEMMVAMFIGIMIDVVIDMLVGRAAKGVYIILQYL</sequence>
<name>A0A1A8YS89_PLAOA</name>
<dbReference type="EMBL" id="FLRD01000070">
    <property type="protein sequence ID" value="SBT34510.1"/>
    <property type="molecule type" value="Genomic_DNA"/>
</dbReference>
<proteinExistence type="predicted"/>
<evidence type="ECO:0000313" key="2">
    <source>
        <dbReference type="EMBL" id="SBT34510.1"/>
    </source>
</evidence>
<dbReference type="Proteomes" id="UP000078555">
    <property type="component" value="Unassembled WGS sequence"/>
</dbReference>
<keyword evidence="1" id="KW-0812">Transmembrane</keyword>
<evidence type="ECO:0000256" key="1">
    <source>
        <dbReference type="SAM" id="Phobius"/>
    </source>
</evidence>
<evidence type="ECO:0000313" key="5">
    <source>
        <dbReference type="Proteomes" id="UP000078555"/>
    </source>
</evidence>
<evidence type="ECO:0000313" key="4">
    <source>
        <dbReference type="Proteomes" id="UP000078550"/>
    </source>
</evidence>
<protein>
    <submittedName>
        <fullName evidence="2">Uncharacterized protein</fullName>
    </submittedName>
</protein>
<organism evidence="2 5">
    <name type="scientific">Plasmodium ovale wallikeri</name>
    <dbReference type="NCBI Taxonomy" id="864142"/>
    <lineage>
        <taxon>Eukaryota</taxon>
        <taxon>Sar</taxon>
        <taxon>Alveolata</taxon>
        <taxon>Apicomplexa</taxon>
        <taxon>Aconoidasida</taxon>
        <taxon>Haemosporida</taxon>
        <taxon>Plasmodiidae</taxon>
        <taxon>Plasmodium</taxon>
        <taxon>Plasmodium (Plasmodium)</taxon>
    </lineage>
</organism>
<dbReference type="AlphaFoldDB" id="A0A1A8YS89"/>
<keyword evidence="1" id="KW-0472">Membrane</keyword>
<gene>
    <name evidence="2" type="ORF">POVWA1_022810</name>
    <name evidence="3" type="ORF">POVWA2_022600</name>
</gene>
<evidence type="ECO:0000313" key="3">
    <source>
        <dbReference type="EMBL" id="SBT34964.1"/>
    </source>
</evidence>
<dbReference type="EMBL" id="FLRE01000088">
    <property type="protein sequence ID" value="SBT34964.1"/>
    <property type="molecule type" value="Genomic_DNA"/>
</dbReference>
<dbReference type="Proteomes" id="UP000078550">
    <property type="component" value="Unassembled WGS sequence"/>
</dbReference>
<feature type="transmembrane region" description="Helical" evidence="1">
    <location>
        <begin position="61"/>
        <end position="79"/>
    </location>
</feature>